<evidence type="ECO:0000256" key="1">
    <source>
        <dbReference type="SAM" id="MobiDB-lite"/>
    </source>
</evidence>
<dbReference type="OrthoDB" id="2610860at2759"/>
<sequence>MPSWTLPGCKNAPNMRYKAILETSFAFSYTFNPRNLEYHWYPLWNQTLSDIVSNVPNVIIAPQYPIWFVPQDDEVGNEDERDKDDDKEYEDDGSGGDPEEVPIMSGGESLPGESIAVIEDDNDGEDMAEVSFALTVPEKDARGVIVDFAVINLGGMRYGGWRITAANIGLLVEVKSFVSRRLASAELEKEIGAQIPVACHDIIRQAPYPFLQDPNKESVLAIAAV</sequence>
<evidence type="ECO:0000313" key="3">
    <source>
        <dbReference type="Proteomes" id="UP000092154"/>
    </source>
</evidence>
<gene>
    <name evidence="2" type="ORF">K503DRAFT_776109</name>
</gene>
<dbReference type="EMBL" id="KV448868">
    <property type="protein sequence ID" value="OAX32971.1"/>
    <property type="molecule type" value="Genomic_DNA"/>
</dbReference>
<keyword evidence="3" id="KW-1185">Reference proteome</keyword>
<dbReference type="AlphaFoldDB" id="A0A1B7MK59"/>
<feature type="non-terminal residue" evidence="2">
    <location>
        <position position="225"/>
    </location>
</feature>
<feature type="compositionally biased region" description="Acidic residues" evidence="1">
    <location>
        <begin position="87"/>
        <end position="100"/>
    </location>
</feature>
<organism evidence="2 3">
    <name type="scientific">Rhizopogon vinicolor AM-OR11-026</name>
    <dbReference type="NCBI Taxonomy" id="1314800"/>
    <lineage>
        <taxon>Eukaryota</taxon>
        <taxon>Fungi</taxon>
        <taxon>Dikarya</taxon>
        <taxon>Basidiomycota</taxon>
        <taxon>Agaricomycotina</taxon>
        <taxon>Agaricomycetes</taxon>
        <taxon>Agaricomycetidae</taxon>
        <taxon>Boletales</taxon>
        <taxon>Suillineae</taxon>
        <taxon>Rhizopogonaceae</taxon>
        <taxon>Rhizopogon</taxon>
    </lineage>
</organism>
<dbReference type="Proteomes" id="UP000092154">
    <property type="component" value="Unassembled WGS sequence"/>
</dbReference>
<evidence type="ECO:0000313" key="2">
    <source>
        <dbReference type="EMBL" id="OAX32971.1"/>
    </source>
</evidence>
<protein>
    <submittedName>
        <fullName evidence="2">Uncharacterized protein</fullName>
    </submittedName>
</protein>
<reference evidence="2 3" key="1">
    <citation type="submission" date="2016-06" db="EMBL/GenBank/DDBJ databases">
        <title>Comparative genomics of the ectomycorrhizal sister species Rhizopogon vinicolor and Rhizopogon vesiculosus (Basidiomycota: Boletales) reveals a divergence of the mating type B locus.</title>
        <authorList>
            <consortium name="DOE Joint Genome Institute"/>
            <person name="Mujic A.B."/>
            <person name="Kuo A."/>
            <person name="Tritt A."/>
            <person name="Lipzen A."/>
            <person name="Chen C."/>
            <person name="Johnson J."/>
            <person name="Sharma A."/>
            <person name="Barry K."/>
            <person name="Grigoriev I.V."/>
            <person name="Spatafora J.W."/>
        </authorList>
    </citation>
    <scope>NUCLEOTIDE SEQUENCE [LARGE SCALE GENOMIC DNA]</scope>
    <source>
        <strain evidence="2 3">AM-OR11-026</strain>
    </source>
</reference>
<feature type="region of interest" description="Disordered" evidence="1">
    <location>
        <begin position="71"/>
        <end position="112"/>
    </location>
</feature>
<dbReference type="InParanoid" id="A0A1B7MK59"/>
<accession>A0A1B7MK59</accession>
<name>A0A1B7MK59_9AGAM</name>
<proteinExistence type="predicted"/>